<evidence type="ECO:0000313" key="1">
    <source>
        <dbReference type="EMBL" id="KAI3824818.1"/>
    </source>
</evidence>
<sequence>MFVGWLWLIRSSGQSLKDFGVVYPRLRIGHSRLSKESLNLRRVFVNHGLSGADLAALRPDALTCSPPRSRGDSVAGRAGGMLAYYRGLLDSSSESESSCLRGITVWYPEKSVELADIASIST</sequence>
<accession>A0ACB9JXR8</accession>
<reference evidence="1 2" key="2">
    <citation type="journal article" date="2022" name="Mol. Ecol. Resour.">
        <title>The genomes of chicory, endive, great burdock and yacon provide insights into Asteraceae paleo-polyploidization history and plant inulin production.</title>
        <authorList>
            <person name="Fan W."/>
            <person name="Wang S."/>
            <person name="Wang H."/>
            <person name="Wang A."/>
            <person name="Jiang F."/>
            <person name="Liu H."/>
            <person name="Zhao H."/>
            <person name="Xu D."/>
            <person name="Zhang Y."/>
        </authorList>
    </citation>
    <scope>NUCLEOTIDE SEQUENCE [LARGE SCALE GENOMIC DNA]</scope>
    <source>
        <strain evidence="2">cv. Yunnan</strain>
        <tissue evidence="1">Leaves</tissue>
    </source>
</reference>
<protein>
    <submittedName>
        <fullName evidence="1">Uncharacterized protein</fullName>
    </submittedName>
</protein>
<name>A0ACB9JXR8_9ASTR</name>
<reference evidence="2" key="1">
    <citation type="journal article" date="2022" name="Mol. Ecol. Resour.">
        <title>The genomes of chicory, endive, great burdock and yacon provide insights into Asteraceae palaeo-polyploidization history and plant inulin production.</title>
        <authorList>
            <person name="Fan W."/>
            <person name="Wang S."/>
            <person name="Wang H."/>
            <person name="Wang A."/>
            <person name="Jiang F."/>
            <person name="Liu H."/>
            <person name="Zhao H."/>
            <person name="Xu D."/>
            <person name="Zhang Y."/>
        </authorList>
    </citation>
    <scope>NUCLEOTIDE SEQUENCE [LARGE SCALE GENOMIC DNA]</scope>
    <source>
        <strain evidence="2">cv. Yunnan</strain>
    </source>
</reference>
<dbReference type="EMBL" id="CM042019">
    <property type="protein sequence ID" value="KAI3824818.1"/>
    <property type="molecule type" value="Genomic_DNA"/>
</dbReference>
<dbReference type="Proteomes" id="UP001056120">
    <property type="component" value="Linkage Group LG02"/>
</dbReference>
<keyword evidence="2" id="KW-1185">Reference proteome</keyword>
<comment type="caution">
    <text evidence="1">The sequence shown here is derived from an EMBL/GenBank/DDBJ whole genome shotgun (WGS) entry which is preliminary data.</text>
</comment>
<proteinExistence type="predicted"/>
<evidence type="ECO:0000313" key="2">
    <source>
        <dbReference type="Proteomes" id="UP001056120"/>
    </source>
</evidence>
<organism evidence="1 2">
    <name type="scientific">Smallanthus sonchifolius</name>
    <dbReference type="NCBI Taxonomy" id="185202"/>
    <lineage>
        <taxon>Eukaryota</taxon>
        <taxon>Viridiplantae</taxon>
        <taxon>Streptophyta</taxon>
        <taxon>Embryophyta</taxon>
        <taxon>Tracheophyta</taxon>
        <taxon>Spermatophyta</taxon>
        <taxon>Magnoliopsida</taxon>
        <taxon>eudicotyledons</taxon>
        <taxon>Gunneridae</taxon>
        <taxon>Pentapetalae</taxon>
        <taxon>asterids</taxon>
        <taxon>campanulids</taxon>
        <taxon>Asterales</taxon>
        <taxon>Asteraceae</taxon>
        <taxon>Asteroideae</taxon>
        <taxon>Heliantheae alliance</taxon>
        <taxon>Millerieae</taxon>
        <taxon>Smallanthus</taxon>
    </lineage>
</organism>
<gene>
    <name evidence="1" type="ORF">L1987_06289</name>
</gene>